<reference evidence="5" key="1">
    <citation type="submission" date="2023-03" db="EMBL/GenBank/DDBJ databases">
        <authorList>
            <person name="Steffen K."/>
            <person name="Cardenas P."/>
        </authorList>
    </citation>
    <scope>NUCLEOTIDE SEQUENCE</scope>
</reference>
<keyword evidence="3" id="KW-1133">Transmembrane helix</keyword>
<dbReference type="InterPro" id="IPR009030">
    <property type="entry name" value="Growth_fac_rcpt_cys_sf"/>
</dbReference>
<keyword evidence="1" id="KW-1015">Disulfide bond</keyword>
<keyword evidence="3" id="KW-0812">Transmembrane</keyword>
<feature type="region of interest" description="Disordered" evidence="2">
    <location>
        <begin position="158"/>
        <end position="260"/>
    </location>
</feature>
<keyword evidence="6" id="KW-1185">Reference proteome</keyword>
<dbReference type="PROSITE" id="PS01186">
    <property type="entry name" value="EGF_2"/>
    <property type="match status" value="1"/>
</dbReference>
<dbReference type="Proteomes" id="UP001174909">
    <property type="component" value="Unassembled WGS sequence"/>
</dbReference>
<evidence type="ECO:0000256" key="1">
    <source>
        <dbReference type="PROSITE-ProRule" id="PRU00076"/>
    </source>
</evidence>
<feature type="compositionally biased region" description="Basic and acidic residues" evidence="2">
    <location>
        <begin position="211"/>
        <end position="237"/>
    </location>
</feature>
<evidence type="ECO:0000256" key="2">
    <source>
        <dbReference type="SAM" id="MobiDB-lite"/>
    </source>
</evidence>
<comment type="caution">
    <text evidence="5">The sequence shown here is derived from an EMBL/GenBank/DDBJ whole genome shotgun (WGS) entry which is preliminary data.</text>
</comment>
<evidence type="ECO:0000259" key="4">
    <source>
        <dbReference type="PROSITE" id="PS50026"/>
    </source>
</evidence>
<sequence length="292" mass="32026">MVCDCATGYTGSNCSEAECYIRNCSRCVMDNNTCEGCQAGFILSSNNSTCDCPIEGCKVCDSSVESCDECLEEKARFDPKSNSCTTISGQDMQVTVIIGVVIAAAVILAIVVIIVSVLVYYRRRRRNKMFKLNYEVARSDSAELFDRIHTTFPLADTTYTSKDDASESTKADDEEDASKLETNETKKGEEDESKHDTNETKKGEAGVTPNETKKEADASKDDTAKANEADGPSKDDASETTVAMVDGSKDKSSETTVATNDATKRPQCVWFMKAKMKSQRLRQTKAKMKPVR</sequence>
<organism evidence="5 6">
    <name type="scientific">Geodia barretti</name>
    <name type="common">Barrett's horny sponge</name>
    <dbReference type="NCBI Taxonomy" id="519541"/>
    <lineage>
        <taxon>Eukaryota</taxon>
        <taxon>Metazoa</taxon>
        <taxon>Porifera</taxon>
        <taxon>Demospongiae</taxon>
        <taxon>Heteroscleromorpha</taxon>
        <taxon>Tetractinellida</taxon>
        <taxon>Astrophorina</taxon>
        <taxon>Geodiidae</taxon>
        <taxon>Geodia</taxon>
    </lineage>
</organism>
<evidence type="ECO:0000313" key="6">
    <source>
        <dbReference type="Proteomes" id="UP001174909"/>
    </source>
</evidence>
<dbReference type="EMBL" id="CASHTH010004466">
    <property type="protein sequence ID" value="CAI8057692.1"/>
    <property type="molecule type" value="Genomic_DNA"/>
</dbReference>
<gene>
    <name evidence="5" type="ORF">GBAR_LOCUS31427</name>
</gene>
<dbReference type="SUPFAM" id="SSF57184">
    <property type="entry name" value="Growth factor receptor domain"/>
    <property type="match status" value="1"/>
</dbReference>
<evidence type="ECO:0000256" key="3">
    <source>
        <dbReference type="SAM" id="Phobius"/>
    </source>
</evidence>
<name>A0AA35U1D4_GEOBA</name>
<feature type="compositionally biased region" description="Basic and acidic residues" evidence="2">
    <location>
        <begin position="161"/>
        <end position="204"/>
    </location>
</feature>
<protein>
    <recommendedName>
        <fullName evidence="4">EGF-like domain-containing protein</fullName>
    </recommendedName>
</protein>
<feature type="domain" description="EGF-like" evidence="4">
    <location>
        <begin position="1"/>
        <end position="15"/>
    </location>
</feature>
<accession>A0AA35U1D4</accession>
<dbReference type="InterPro" id="IPR000742">
    <property type="entry name" value="EGF"/>
</dbReference>
<evidence type="ECO:0000313" key="5">
    <source>
        <dbReference type="EMBL" id="CAI8057692.1"/>
    </source>
</evidence>
<keyword evidence="3" id="KW-0472">Membrane</keyword>
<comment type="caution">
    <text evidence="1">Lacks conserved residue(s) required for the propagation of feature annotation.</text>
</comment>
<dbReference type="PROSITE" id="PS00022">
    <property type="entry name" value="EGF_1"/>
    <property type="match status" value="1"/>
</dbReference>
<feature type="disulfide bond" evidence="1">
    <location>
        <begin position="5"/>
        <end position="14"/>
    </location>
</feature>
<dbReference type="AlphaFoldDB" id="A0AA35U1D4"/>
<keyword evidence="1" id="KW-0245">EGF-like domain</keyword>
<dbReference type="PROSITE" id="PS50026">
    <property type="entry name" value="EGF_3"/>
    <property type="match status" value="1"/>
</dbReference>
<proteinExistence type="predicted"/>
<feature type="transmembrane region" description="Helical" evidence="3">
    <location>
        <begin position="96"/>
        <end position="121"/>
    </location>
</feature>